<evidence type="ECO:0000313" key="12">
    <source>
        <dbReference type="RefSeq" id="XP_030379272.1"/>
    </source>
</evidence>
<feature type="transmembrane region" description="Helical" evidence="10">
    <location>
        <begin position="141"/>
        <end position="162"/>
    </location>
</feature>
<dbReference type="GO" id="GO:0007165">
    <property type="term" value="P:signal transduction"/>
    <property type="evidence" value="ECO:0007669"/>
    <property type="project" value="UniProtKB-KW"/>
</dbReference>
<dbReference type="InterPro" id="IPR004117">
    <property type="entry name" value="7tm6_olfct_rcpt"/>
</dbReference>
<feature type="transmembrane region" description="Helical" evidence="10">
    <location>
        <begin position="276"/>
        <end position="303"/>
    </location>
</feature>
<protein>
    <recommendedName>
        <fullName evidence="10">Odorant receptor</fullName>
    </recommendedName>
</protein>
<dbReference type="GO" id="GO:0004984">
    <property type="term" value="F:olfactory receptor activity"/>
    <property type="evidence" value="ECO:0007669"/>
    <property type="project" value="InterPro"/>
</dbReference>
<evidence type="ECO:0000313" key="11">
    <source>
        <dbReference type="Proteomes" id="UP000504634"/>
    </source>
</evidence>
<gene>
    <name evidence="12" type="primary">LOC115627671</name>
</gene>
<dbReference type="GO" id="GO:0005549">
    <property type="term" value="F:odorant binding"/>
    <property type="evidence" value="ECO:0007669"/>
    <property type="project" value="InterPro"/>
</dbReference>
<keyword evidence="5 10" id="KW-0552">Olfaction</keyword>
<comment type="subcellular location">
    <subcellularLocation>
        <location evidence="1 10">Cell membrane</location>
        <topology evidence="1 10">Multi-pass membrane protein</topology>
    </subcellularLocation>
</comment>
<proteinExistence type="inferred from homology"/>
<feature type="transmembrane region" description="Helical" evidence="10">
    <location>
        <begin position="48"/>
        <end position="68"/>
    </location>
</feature>
<comment type="caution">
    <text evidence="10">Lacks conserved residue(s) required for the propagation of feature annotation.</text>
</comment>
<keyword evidence="2" id="KW-1003">Cell membrane</keyword>
<evidence type="ECO:0000256" key="3">
    <source>
        <dbReference type="ARBA" id="ARBA00022606"/>
    </source>
</evidence>
<keyword evidence="8 10" id="KW-0675">Receptor</keyword>
<evidence type="ECO:0000256" key="9">
    <source>
        <dbReference type="ARBA" id="ARBA00023224"/>
    </source>
</evidence>
<dbReference type="GO" id="GO:0005886">
    <property type="term" value="C:plasma membrane"/>
    <property type="evidence" value="ECO:0007669"/>
    <property type="project" value="UniProtKB-SubCell"/>
</dbReference>
<evidence type="ECO:0000256" key="4">
    <source>
        <dbReference type="ARBA" id="ARBA00022692"/>
    </source>
</evidence>
<keyword evidence="6 10" id="KW-1133">Transmembrane helix</keyword>
<organism evidence="11 12">
    <name type="scientific">Drosophila lebanonensis</name>
    <name type="common">Fruit fly</name>
    <name type="synonym">Scaptodrosophila lebanonensis</name>
    <dbReference type="NCBI Taxonomy" id="7225"/>
    <lineage>
        <taxon>Eukaryota</taxon>
        <taxon>Metazoa</taxon>
        <taxon>Ecdysozoa</taxon>
        <taxon>Arthropoda</taxon>
        <taxon>Hexapoda</taxon>
        <taxon>Insecta</taxon>
        <taxon>Pterygota</taxon>
        <taxon>Neoptera</taxon>
        <taxon>Endopterygota</taxon>
        <taxon>Diptera</taxon>
        <taxon>Brachycera</taxon>
        <taxon>Muscomorpha</taxon>
        <taxon>Ephydroidea</taxon>
        <taxon>Drosophilidae</taxon>
        <taxon>Scaptodrosophila</taxon>
    </lineage>
</organism>
<dbReference type="Proteomes" id="UP000504634">
    <property type="component" value="Unplaced"/>
</dbReference>
<evidence type="ECO:0000256" key="10">
    <source>
        <dbReference type="RuleBase" id="RU351113"/>
    </source>
</evidence>
<dbReference type="AlphaFoldDB" id="A0A6J2TWL2"/>
<keyword evidence="4 10" id="KW-0812">Transmembrane</keyword>
<evidence type="ECO:0000256" key="6">
    <source>
        <dbReference type="ARBA" id="ARBA00022989"/>
    </source>
</evidence>
<dbReference type="CTD" id="18371"/>
<evidence type="ECO:0000256" key="7">
    <source>
        <dbReference type="ARBA" id="ARBA00023136"/>
    </source>
</evidence>
<feature type="transmembrane region" description="Helical" evidence="10">
    <location>
        <begin position="80"/>
        <end position="104"/>
    </location>
</feature>
<dbReference type="OrthoDB" id="6604226at2759"/>
<keyword evidence="3 10" id="KW-0716">Sensory transduction</keyword>
<evidence type="ECO:0000256" key="1">
    <source>
        <dbReference type="ARBA" id="ARBA00004651"/>
    </source>
</evidence>
<dbReference type="RefSeq" id="XP_030379272.1">
    <property type="nucleotide sequence ID" value="XM_030523412.1"/>
</dbReference>
<keyword evidence="11" id="KW-1185">Reference proteome</keyword>
<dbReference type="Pfam" id="PF02949">
    <property type="entry name" value="7tm_6"/>
    <property type="match status" value="1"/>
</dbReference>
<evidence type="ECO:0000256" key="2">
    <source>
        <dbReference type="ARBA" id="ARBA00022475"/>
    </source>
</evidence>
<keyword evidence="9 10" id="KW-0807">Transducer</keyword>
<keyword evidence="7 10" id="KW-0472">Membrane</keyword>
<dbReference type="GeneID" id="115627671"/>
<evidence type="ECO:0000256" key="5">
    <source>
        <dbReference type="ARBA" id="ARBA00022725"/>
    </source>
</evidence>
<accession>A0A6J2TWL2</accession>
<name>A0A6J2TWL2_DROLE</name>
<dbReference type="PANTHER" id="PTHR21137">
    <property type="entry name" value="ODORANT RECEPTOR"/>
    <property type="match status" value="1"/>
</dbReference>
<reference evidence="12" key="1">
    <citation type="submission" date="2025-08" db="UniProtKB">
        <authorList>
            <consortium name="RefSeq"/>
        </authorList>
    </citation>
    <scope>IDENTIFICATION</scope>
    <source>
        <strain evidence="12">11010-0011.00</strain>
        <tissue evidence="12">Whole body</tissue>
    </source>
</reference>
<evidence type="ECO:0000256" key="8">
    <source>
        <dbReference type="ARBA" id="ARBA00023170"/>
    </source>
</evidence>
<comment type="similarity">
    <text evidence="10">Belongs to the insect chemoreceptor superfamily. Heteromeric odorant receptor channel (TC 1.A.69) family.</text>
</comment>
<sequence length="408" mass="46781">MAKAQLEQKCESRLALTNVFRVLYLVGLQIPEDARANRNSTQGKLYRIYSVVVLTWQLVVVPTVFVLSYKSTGDMEISQILTSLQVAINACILPGKIIPVAYYLQRLRSADTLMNALDASCEQMAEQHRILDTVRTCKRIVWIYIAVYWLYSLCTCVCGFLLGQPPYSLYIPPLDWHRSRWEFCVQTIFDFLVMDWTCLHQAVDDCYPVTYIYIVRTHVQLLAQRIRSLGRRLSATEEESLVSLTPAEQEVQYNKLVHCIEDHQTLLRLMDTISPVISITIFVQFLITAAILGITMINIFIFADTNSQIASGLYFLAVTLQTSPCCYQATCLLHDSETLSLAIFQCQWLGQSARFRKLLLFFLHRSQQPITLTAMKLFPINLATKIAKFSFSLYTLIKKMNLGERFTK</sequence>
<dbReference type="PANTHER" id="PTHR21137:SF35">
    <property type="entry name" value="ODORANT RECEPTOR 19A-RELATED"/>
    <property type="match status" value="1"/>
</dbReference>